<dbReference type="NCBIfam" id="NF041492">
    <property type="entry name" value="MobF"/>
    <property type="match status" value="1"/>
</dbReference>
<dbReference type="Pfam" id="PF08751">
    <property type="entry name" value="TrwC"/>
    <property type="match status" value="1"/>
</dbReference>
<evidence type="ECO:0000313" key="3">
    <source>
        <dbReference type="Proteomes" id="UP000275401"/>
    </source>
</evidence>
<protein>
    <submittedName>
        <fullName evidence="2">Conjugal transfer protein TraA</fullName>
    </submittedName>
</protein>
<dbReference type="InterPro" id="IPR014862">
    <property type="entry name" value="TrwC"/>
</dbReference>
<sequence length="525" mass="57990">MNPHRGPRPACPSGGRYGKYLVIPRPPRGMSGRLLFGPWPRRCLLGIMLDITRAGPGSWRLYVDRAGREEELAVPGLWMGRGLAAMGLHPGDAVTERQAELLFGKGRHPNADQIEAALTQAGRDAETVRQATLLGRPVDHIARPLLAVALEFRAAPTVHLLWALGDEQTRATIEDAQTIARNRTIAWIEDAVAQVRWGNGGRHRAAADALVVAVFRQFDNARGAPLLTDHALVSVKVRRPDGKWGNLHSAELFRYAVAAGTLFSLLLMEEITERLGVTWEPREVTAGSRPVWEIAGIPHELISWKSSRRQEIAHYTDGLITWYEAKHGHPPGERARHALARWAAEDTGPDKHTPLPLSVLRHHWRRSTAGLLGSESLLRLAQDAAEETCRPVRSRIDVGLAAVEVTAIVGTMRGEFGRQHLLAEARRYLAATLRGHRHTPGTDEDIVAEALARYCTPAGSAAGTWTADWTVLYPDHSDDSTKAPERWPASASRYQRAQITARIRTDRLRTVRRLPLPPLTTPSDG</sequence>
<keyword evidence="3" id="KW-1185">Reference proteome</keyword>
<comment type="caution">
    <text evidence="2">The sequence shown here is derived from an EMBL/GenBank/DDBJ whole genome shotgun (WGS) entry which is preliminary data.</text>
</comment>
<dbReference type="AlphaFoldDB" id="A0A3M8X793"/>
<feature type="domain" description="TrwC relaxase" evidence="1">
    <location>
        <begin position="73"/>
        <end position="368"/>
    </location>
</feature>
<accession>A0A3M8X793</accession>
<gene>
    <name evidence="2" type="ORF">EEJ42_02095</name>
</gene>
<name>A0A3M8X793_9ACTN</name>
<organism evidence="2 3">
    <name type="scientific">Streptomyces botrytidirepellens</name>
    <dbReference type="NCBI Taxonomy" id="2486417"/>
    <lineage>
        <taxon>Bacteria</taxon>
        <taxon>Bacillati</taxon>
        <taxon>Actinomycetota</taxon>
        <taxon>Actinomycetes</taxon>
        <taxon>Kitasatosporales</taxon>
        <taxon>Streptomycetaceae</taxon>
        <taxon>Streptomyces</taxon>
    </lineage>
</organism>
<reference evidence="2 3" key="1">
    <citation type="submission" date="2018-11" db="EMBL/GenBank/DDBJ databases">
        <title>The Potential of Streptomyces as Biocontrol Agents against the Tomato grey mould, Botrytis cinerea (Gray mold) Frontiers in Microbiology.</title>
        <authorList>
            <person name="Li D."/>
        </authorList>
    </citation>
    <scope>NUCLEOTIDE SEQUENCE [LARGE SCALE GENOMIC DNA]</scope>
    <source>
        <strain evidence="2 3">NEAU-LD23</strain>
    </source>
</reference>
<dbReference type="Proteomes" id="UP000275401">
    <property type="component" value="Unassembled WGS sequence"/>
</dbReference>
<dbReference type="EMBL" id="RIBZ01000031">
    <property type="protein sequence ID" value="RNG37997.1"/>
    <property type="molecule type" value="Genomic_DNA"/>
</dbReference>
<evidence type="ECO:0000313" key="2">
    <source>
        <dbReference type="EMBL" id="RNG37997.1"/>
    </source>
</evidence>
<dbReference type="SUPFAM" id="SSF55464">
    <property type="entry name" value="Origin of replication-binding domain, RBD-like"/>
    <property type="match status" value="1"/>
</dbReference>
<proteinExistence type="predicted"/>
<evidence type="ECO:0000259" key="1">
    <source>
        <dbReference type="Pfam" id="PF08751"/>
    </source>
</evidence>